<dbReference type="InterPro" id="IPR029063">
    <property type="entry name" value="SAM-dependent_MTases_sf"/>
</dbReference>
<evidence type="ECO:0000313" key="2">
    <source>
        <dbReference type="EMBL" id="MBA8064290.1"/>
    </source>
</evidence>
<protein>
    <submittedName>
        <fullName evidence="2">Methyltransferase domain-containing protein</fullName>
    </submittedName>
</protein>
<comment type="caution">
    <text evidence="2">The sequence shown here is derived from an EMBL/GenBank/DDBJ whole genome shotgun (WGS) entry which is preliminary data.</text>
</comment>
<dbReference type="GO" id="GO:0032259">
    <property type="term" value="P:methylation"/>
    <property type="evidence" value="ECO:0007669"/>
    <property type="project" value="UniProtKB-KW"/>
</dbReference>
<dbReference type="CDD" id="cd02440">
    <property type="entry name" value="AdoMet_MTases"/>
    <property type="match status" value="1"/>
</dbReference>
<organism evidence="2 3">
    <name type="scientific">Citrobacter freundii</name>
    <dbReference type="NCBI Taxonomy" id="546"/>
    <lineage>
        <taxon>Bacteria</taxon>
        <taxon>Pseudomonadati</taxon>
        <taxon>Pseudomonadota</taxon>
        <taxon>Gammaproteobacteria</taxon>
        <taxon>Enterobacterales</taxon>
        <taxon>Enterobacteriaceae</taxon>
        <taxon>Citrobacter</taxon>
        <taxon>Citrobacter freundii complex</taxon>
    </lineage>
</organism>
<dbReference type="InterPro" id="IPR041698">
    <property type="entry name" value="Methyltransf_25"/>
</dbReference>
<proteinExistence type="predicted"/>
<sequence>MNPYENQYRQLIANGAVAWAGEGYIRAKKQQEKIFHWLNLHHYLPRSGASVLEMGCGNGAMASQSLAERGYSVWGVDFSETAIRWAEKRFQQAGISAQFFVGNVCCIHQCKDSTFELIIDGSCLHCLIDNDRVLFFAEVKRLLKSGGRFVISSMCGTPGYSADISSYDPVRHHLVKDGQPWRTLKPLPALIDEIQKAQFNVLAIRVNNNAWWDHATLVCSVNSSLGDLQQVSSG</sequence>
<dbReference type="Proteomes" id="UP000591803">
    <property type="component" value="Unassembled WGS sequence"/>
</dbReference>
<dbReference type="GO" id="GO:0008168">
    <property type="term" value="F:methyltransferase activity"/>
    <property type="evidence" value="ECO:0007669"/>
    <property type="project" value="UniProtKB-KW"/>
</dbReference>
<dbReference type="Gene3D" id="3.40.50.150">
    <property type="entry name" value="Vaccinia Virus protein VP39"/>
    <property type="match status" value="1"/>
</dbReference>
<dbReference type="PANTHER" id="PTHR12843:SF5">
    <property type="entry name" value="EEF1A LYSINE METHYLTRANSFERASE 2"/>
    <property type="match status" value="1"/>
</dbReference>
<keyword evidence="2" id="KW-0489">Methyltransferase</keyword>
<dbReference type="SUPFAM" id="SSF53335">
    <property type="entry name" value="S-adenosyl-L-methionine-dependent methyltransferases"/>
    <property type="match status" value="1"/>
</dbReference>
<evidence type="ECO:0000313" key="3">
    <source>
        <dbReference type="Proteomes" id="UP000591803"/>
    </source>
</evidence>
<dbReference type="Pfam" id="PF13649">
    <property type="entry name" value="Methyltransf_25"/>
    <property type="match status" value="1"/>
</dbReference>
<dbReference type="AlphaFoldDB" id="A0A7W3D785"/>
<keyword evidence="2" id="KW-0808">Transferase</keyword>
<reference evidence="2 3" key="1">
    <citation type="submission" date="2020-06" db="EMBL/GenBank/DDBJ databases">
        <title>REHAB project genomes.</title>
        <authorList>
            <person name="Shaw L.P."/>
        </authorList>
    </citation>
    <scope>NUCLEOTIDE SEQUENCE [LARGE SCALE GENOMIC DNA]</scope>
    <source>
        <strain evidence="2 3">RHBSTW-00116</strain>
    </source>
</reference>
<gene>
    <name evidence="2" type="ORF">HV077_18255</name>
</gene>
<dbReference type="PANTHER" id="PTHR12843">
    <property type="entry name" value="PROTEIN-LYSINE N-METHYLTRANSFERASE METTL10"/>
    <property type="match status" value="1"/>
</dbReference>
<accession>A0A7W3D785</accession>
<feature type="domain" description="Methyltransferase" evidence="1">
    <location>
        <begin position="51"/>
        <end position="147"/>
    </location>
</feature>
<evidence type="ECO:0000259" key="1">
    <source>
        <dbReference type="Pfam" id="PF13649"/>
    </source>
</evidence>
<dbReference type="EMBL" id="JABXRI010000001">
    <property type="protein sequence ID" value="MBA8064290.1"/>
    <property type="molecule type" value="Genomic_DNA"/>
</dbReference>
<name>A0A7W3D785_CITFR</name>